<dbReference type="GO" id="GO:0009421">
    <property type="term" value="C:bacterial-type flagellum filament cap"/>
    <property type="evidence" value="ECO:0007669"/>
    <property type="project" value="InterPro"/>
</dbReference>
<protein>
    <recommendedName>
        <fullName evidence="5">Flagellar hook-associated protein 2</fullName>
        <shortName evidence="5">HAP2</shortName>
    </recommendedName>
    <alternativeName>
        <fullName evidence="5">Flagellar cap protein</fullName>
    </alternativeName>
</protein>
<sequence length="669" mass="67643">MATISSSGVQNTSGLNFGGLSTGIDSSTIIEGLTKLNQSRIDTLTANQDKITLRQNTFTALSGQLSDVQTALAKLNRSVSGAFDGRKATSSDETLLTASAGSSAAPGTYSLTVTGLAQAQSVVSDGFTDPGAQLKQGTFSFRVGTGATTSVTLGSSNNTLQGLSDAINNSGGDVKASIINDGSATPYRLLLTSTKTGAANTIAVTNNLTTGDGADINPLSSTITAATDATVQLGSGTGAITIRSDTNRVNNVLPGVTLNLVKADTTKPVTVTIANDTAAAKSAVQDFVDSYNKVVDFISARTGYDDTTKQAGVLLGNSDIQTLQTELGTALTSAVSGVNTTANRLSAIGVSLDEKGKLSIDSTKLDNVLSGQQAGVGINDVKRLFAFTGDSSNTGVSFILGSSKTKATTGLPYQVNVTSPATRGSVSGGEALASSIAIDGSNNTFSLSVNGKSSATLTLAAGTYTPSTLAAAVQKAINSDTNLQSTPVTVDVADGKLRFTTAQYGTAATVQIGSGTAVGTGNPLGFLGSERGVGTNVAGNFVANGKTETASGIGQVLSGDSGNTSTDGLQVLVTSAAATTADLKVTSGVATNLNNVLNKYLDPVNGRFKSIDNGYKSQIDDVTKTINRQNDILDAKKTALITQFAAMEDAVGKLKNLGTSLSALLVKSS</sequence>
<reference evidence="9" key="1">
    <citation type="submission" date="2019-08" db="EMBL/GenBank/DDBJ databases">
        <title>Limnoglobus roseus gen. nov., sp. nov., a novel freshwater planctomycete with a giant genome from the family Gemmataceae.</title>
        <authorList>
            <person name="Kulichevskaya I.S."/>
            <person name="Naumoff D.G."/>
            <person name="Miroshnikov K."/>
            <person name="Ivanova A."/>
            <person name="Philippov D.A."/>
            <person name="Hakobyan A."/>
            <person name="Rijpstra I.C."/>
            <person name="Sinninghe Damste J.S."/>
            <person name="Liesack W."/>
            <person name="Dedysh S.N."/>
        </authorList>
    </citation>
    <scope>NUCLEOTIDE SEQUENCE [LARGE SCALE GENOMIC DNA]</scope>
    <source>
        <strain evidence="9">PX52</strain>
    </source>
</reference>
<keyword evidence="5" id="KW-0964">Secreted</keyword>
<dbReference type="GO" id="GO:0071973">
    <property type="term" value="P:bacterial-type flagellum-dependent cell motility"/>
    <property type="evidence" value="ECO:0007669"/>
    <property type="project" value="TreeGrafter"/>
</dbReference>
<dbReference type="RefSeq" id="WP_149108728.1">
    <property type="nucleotide sequence ID" value="NZ_CP042425.1"/>
</dbReference>
<dbReference type="Proteomes" id="UP000324974">
    <property type="component" value="Chromosome"/>
</dbReference>
<dbReference type="PANTHER" id="PTHR30288:SF0">
    <property type="entry name" value="FLAGELLAR HOOK-ASSOCIATED PROTEIN 2"/>
    <property type="match status" value="1"/>
</dbReference>
<feature type="domain" description="Flagellar hook-associated protein 2 N-terminal" evidence="6">
    <location>
        <begin position="22"/>
        <end position="120"/>
    </location>
</feature>
<evidence type="ECO:0000259" key="6">
    <source>
        <dbReference type="Pfam" id="PF02465"/>
    </source>
</evidence>
<comment type="subunit">
    <text evidence="2 5">Homopentamer.</text>
</comment>
<dbReference type="Pfam" id="PF07195">
    <property type="entry name" value="FliD_C"/>
    <property type="match status" value="2"/>
</dbReference>
<dbReference type="GO" id="GO:0009424">
    <property type="term" value="C:bacterial-type flagellum hook"/>
    <property type="evidence" value="ECO:0007669"/>
    <property type="project" value="UniProtKB-UniRule"/>
</dbReference>
<keyword evidence="3" id="KW-0175">Coiled coil</keyword>
<dbReference type="EMBL" id="CP042425">
    <property type="protein sequence ID" value="QEL13788.1"/>
    <property type="molecule type" value="Genomic_DNA"/>
</dbReference>
<gene>
    <name evidence="8" type="ORF">PX52LOC_00646</name>
</gene>
<proteinExistence type="inferred from homology"/>
<name>A0A5C1A9R4_9BACT</name>
<keyword evidence="8" id="KW-0966">Cell projection</keyword>
<keyword evidence="9" id="KW-1185">Reference proteome</keyword>
<dbReference type="InterPro" id="IPR010809">
    <property type="entry name" value="FliD_C"/>
</dbReference>
<dbReference type="InterPro" id="IPR040026">
    <property type="entry name" value="FliD"/>
</dbReference>
<dbReference type="GO" id="GO:0005576">
    <property type="term" value="C:extracellular region"/>
    <property type="evidence" value="ECO:0007669"/>
    <property type="project" value="UniProtKB-SubCell"/>
</dbReference>
<evidence type="ECO:0000256" key="5">
    <source>
        <dbReference type="RuleBase" id="RU362066"/>
    </source>
</evidence>
<evidence type="ECO:0000313" key="9">
    <source>
        <dbReference type="Proteomes" id="UP000324974"/>
    </source>
</evidence>
<dbReference type="GO" id="GO:0007155">
    <property type="term" value="P:cell adhesion"/>
    <property type="evidence" value="ECO:0007669"/>
    <property type="project" value="InterPro"/>
</dbReference>
<feature type="domain" description="Flagellar hook-associated protein 2 C-terminal" evidence="7">
    <location>
        <begin position="579"/>
        <end position="655"/>
    </location>
</feature>
<comment type="similarity">
    <text evidence="1 5">Belongs to the FliD family.</text>
</comment>
<evidence type="ECO:0000313" key="8">
    <source>
        <dbReference type="EMBL" id="QEL13788.1"/>
    </source>
</evidence>
<feature type="domain" description="Flagellar hook-associated protein 2 C-terminal" evidence="7">
    <location>
        <begin position="226"/>
        <end position="387"/>
    </location>
</feature>
<dbReference type="KEGG" id="lrs:PX52LOC_00646"/>
<keyword evidence="8" id="KW-0969">Cilium</keyword>
<evidence type="ECO:0000256" key="2">
    <source>
        <dbReference type="ARBA" id="ARBA00011255"/>
    </source>
</evidence>
<organism evidence="8 9">
    <name type="scientific">Limnoglobus roseus</name>
    <dbReference type="NCBI Taxonomy" id="2598579"/>
    <lineage>
        <taxon>Bacteria</taxon>
        <taxon>Pseudomonadati</taxon>
        <taxon>Planctomycetota</taxon>
        <taxon>Planctomycetia</taxon>
        <taxon>Gemmatales</taxon>
        <taxon>Gemmataceae</taxon>
        <taxon>Limnoglobus</taxon>
    </lineage>
</organism>
<dbReference type="Pfam" id="PF02465">
    <property type="entry name" value="FliD_N"/>
    <property type="match status" value="1"/>
</dbReference>
<dbReference type="AlphaFoldDB" id="A0A5C1A9R4"/>
<evidence type="ECO:0000256" key="3">
    <source>
        <dbReference type="ARBA" id="ARBA00023054"/>
    </source>
</evidence>
<dbReference type="OrthoDB" id="223089at2"/>
<accession>A0A5C1A9R4</accession>
<evidence type="ECO:0000256" key="4">
    <source>
        <dbReference type="ARBA" id="ARBA00023143"/>
    </source>
</evidence>
<dbReference type="PANTHER" id="PTHR30288">
    <property type="entry name" value="FLAGELLAR CAP/ASSEMBLY PROTEIN FLID"/>
    <property type="match status" value="1"/>
</dbReference>
<comment type="function">
    <text evidence="5">Required for morphogenesis and for the elongation of the flagellar filament by facilitating polymerization of the flagellin monomers at the tip of growing filament. Forms a capping structure, which prevents flagellin subunits (transported through the central channel of the flagellum) from leaking out without polymerization at the distal end.</text>
</comment>
<evidence type="ECO:0000256" key="1">
    <source>
        <dbReference type="ARBA" id="ARBA00009764"/>
    </source>
</evidence>
<evidence type="ECO:0000259" key="7">
    <source>
        <dbReference type="Pfam" id="PF07195"/>
    </source>
</evidence>
<keyword evidence="8" id="KW-0282">Flagellum</keyword>
<keyword evidence="4 5" id="KW-0975">Bacterial flagellum</keyword>
<dbReference type="InterPro" id="IPR003481">
    <property type="entry name" value="FliD_N"/>
</dbReference>
<comment type="subcellular location">
    <subcellularLocation>
        <location evidence="5">Secreted</location>
    </subcellularLocation>
    <subcellularLocation>
        <location evidence="5">Bacterial flagellum</location>
    </subcellularLocation>
</comment>